<dbReference type="InterPro" id="IPR050723">
    <property type="entry name" value="CFA/CMAS"/>
</dbReference>
<dbReference type="GO" id="GO:0008168">
    <property type="term" value="F:methyltransferase activity"/>
    <property type="evidence" value="ECO:0007669"/>
    <property type="project" value="UniProtKB-KW"/>
</dbReference>
<name>A0AAV5AKM9_9AGAM</name>
<keyword evidence="3" id="KW-0808">Transferase</keyword>
<reference evidence="6" key="1">
    <citation type="submission" date="2021-10" db="EMBL/GenBank/DDBJ databases">
        <title>De novo Genome Assembly of Clathrus columnatus (Basidiomycota, Fungi) Using Illumina and Nanopore Sequence Data.</title>
        <authorList>
            <person name="Ogiso-Tanaka E."/>
            <person name="Itagaki H."/>
            <person name="Hosoya T."/>
            <person name="Hosaka K."/>
        </authorList>
    </citation>
    <scope>NUCLEOTIDE SEQUENCE</scope>
    <source>
        <strain evidence="6">MO-923</strain>
    </source>
</reference>
<evidence type="ECO:0000256" key="3">
    <source>
        <dbReference type="ARBA" id="ARBA00022679"/>
    </source>
</evidence>
<comment type="caution">
    <text evidence="6">The sequence shown here is derived from an EMBL/GenBank/DDBJ whole genome shotgun (WGS) entry which is preliminary data.</text>
</comment>
<evidence type="ECO:0000256" key="4">
    <source>
        <dbReference type="ARBA" id="ARBA00022691"/>
    </source>
</evidence>
<dbReference type="PANTHER" id="PTHR43667:SF2">
    <property type="entry name" value="FATTY ACID C-METHYL TRANSFERASE"/>
    <property type="match status" value="1"/>
</dbReference>
<comment type="similarity">
    <text evidence="1">Belongs to the CFA/CMAS family.</text>
</comment>
<keyword evidence="2" id="KW-0489">Methyltransferase</keyword>
<dbReference type="EMBL" id="BPWL01000010">
    <property type="protein sequence ID" value="GJJ15179.1"/>
    <property type="molecule type" value="Genomic_DNA"/>
</dbReference>
<dbReference type="Pfam" id="PF02353">
    <property type="entry name" value="CMAS"/>
    <property type="match status" value="1"/>
</dbReference>
<evidence type="ECO:0000256" key="1">
    <source>
        <dbReference type="ARBA" id="ARBA00010815"/>
    </source>
</evidence>
<accession>A0AAV5AKM9</accession>
<evidence type="ECO:0000313" key="7">
    <source>
        <dbReference type="Proteomes" id="UP001050691"/>
    </source>
</evidence>
<dbReference type="Gene3D" id="3.40.50.150">
    <property type="entry name" value="Vaccinia Virus protein VP39"/>
    <property type="match status" value="1"/>
</dbReference>
<organism evidence="6 7">
    <name type="scientific">Clathrus columnatus</name>
    <dbReference type="NCBI Taxonomy" id="1419009"/>
    <lineage>
        <taxon>Eukaryota</taxon>
        <taxon>Fungi</taxon>
        <taxon>Dikarya</taxon>
        <taxon>Basidiomycota</taxon>
        <taxon>Agaricomycotina</taxon>
        <taxon>Agaricomycetes</taxon>
        <taxon>Phallomycetidae</taxon>
        <taxon>Phallales</taxon>
        <taxon>Clathraceae</taxon>
        <taxon>Clathrus</taxon>
    </lineage>
</organism>
<dbReference type="CDD" id="cd02440">
    <property type="entry name" value="AdoMet_MTases"/>
    <property type="match status" value="1"/>
</dbReference>
<dbReference type="InterPro" id="IPR003333">
    <property type="entry name" value="CMAS"/>
</dbReference>
<dbReference type="SUPFAM" id="SSF53335">
    <property type="entry name" value="S-adenosyl-L-methionine-dependent methyltransferases"/>
    <property type="match status" value="1"/>
</dbReference>
<dbReference type="PIRSF" id="PIRSF003085">
    <property type="entry name" value="CMAS"/>
    <property type="match status" value="1"/>
</dbReference>
<evidence type="ECO:0000313" key="6">
    <source>
        <dbReference type="EMBL" id="GJJ15179.1"/>
    </source>
</evidence>
<keyword evidence="4" id="KW-0949">S-adenosyl-L-methionine</keyword>
<gene>
    <name evidence="6" type="ORF">Clacol_009455</name>
</gene>
<dbReference type="GO" id="GO:0032259">
    <property type="term" value="P:methylation"/>
    <property type="evidence" value="ECO:0007669"/>
    <property type="project" value="UniProtKB-KW"/>
</dbReference>
<proteinExistence type="inferred from homology"/>
<protein>
    <recommendedName>
        <fullName evidence="8">Cyclopropane-fatty-acyl-phospholipid synthase</fullName>
    </recommendedName>
</protein>
<dbReference type="InterPro" id="IPR029063">
    <property type="entry name" value="SAM-dependent_MTases_sf"/>
</dbReference>
<evidence type="ECO:0008006" key="8">
    <source>
        <dbReference type="Google" id="ProtNLM"/>
    </source>
</evidence>
<evidence type="ECO:0000256" key="2">
    <source>
        <dbReference type="ARBA" id="ARBA00022603"/>
    </source>
</evidence>
<dbReference type="GO" id="GO:0008610">
    <property type="term" value="P:lipid biosynthetic process"/>
    <property type="evidence" value="ECO:0007669"/>
    <property type="project" value="InterPro"/>
</dbReference>
<evidence type="ECO:0000256" key="5">
    <source>
        <dbReference type="ARBA" id="ARBA00023098"/>
    </source>
</evidence>
<dbReference type="Proteomes" id="UP001050691">
    <property type="component" value="Unassembled WGS sequence"/>
</dbReference>
<dbReference type="PANTHER" id="PTHR43667">
    <property type="entry name" value="CYCLOPROPANE-FATTY-ACYL-PHOSPHOLIPID SYNTHASE"/>
    <property type="match status" value="1"/>
</dbReference>
<sequence length="476" mass="54295">MYSKILQTPSNPWSLISLADRSWSTVSEKVLSGWKPFTRLAERGVVTHGRLRILTNERIYEFPDGQIKDHDDEPIVEIRVIDDSFWLRLLTTSALGFAEAYMYGEVECEDLLGVFSIFLNNAENIDNMNSKVSHLFSIPQTITSLRFLNTLSNSRNNISAHYDISDAVFQAFLSDDMSYSCAIFEDVDGDLKENGSNYPSSKVHSPVLLEDVPTSPESDPLYIAQLRKIRHLINKADIRPGHRVLEIGSGWGQLAIEAVKLTGCTVDTITLSVRQQKIAQERIHAAGLQDRIAVHLMDYRSMPPDWEGTFDRLVSVEMIEAVGKDFLETYWKIVDWALKKKDAAGVVQLTTIPEALFPGAFCPSLTILLNALQKGSKGKLVVDNVENIAPHYPRTLREWRKRFSARFESHIVPALKAEYPEVMNGEQGEDEIDVFRRKWIYYFYYCEIGFTTRILGDHIVAFAREGYMDYKYNKDK</sequence>
<dbReference type="AlphaFoldDB" id="A0AAV5AKM9"/>
<keyword evidence="5" id="KW-0443">Lipid metabolism</keyword>
<keyword evidence="7" id="KW-1185">Reference proteome</keyword>